<gene>
    <name evidence="4" type="ORF">A5779_04735</name>
</gene>
<organism evidence="4 5">
    <name type="scientific">Mycolicibacterium peregrinum</name>
    <name type="common">Mycobacterium peregrinum</name>
    <dbReference type="NCBI Taxonomy" id="43304"/>
    <lineage>
        <taxon>Bacteria</taxon>
        <taxon>Bacillati</taxon>
        <taxon>Actinomycetota</taxon>
        <taxon>Actinomycetes</taxon>
        <taxon>Mycobacteriales</taxon>
        <taxon>Mycobacteriaceae</taxon>
        <taxon>Mycolicibacterium</taxon>
    </lineage>
</organism>
<dbReference type="RefSeq" id="WP_064886195.1">
    <property type="nucleotide sequence ID" value="NZ_LZSY01000151.1"/>
</dbReference>
<dbReference type="SMART" id="SM00422">
    <property type="entry name" value="HTH_MERR"/>
    <property type="match status" value="1"/>
</dbReference>
<protein>
    <submittedName>
        <fullName evidence="4">MerR family transcriptional regulator</fullName>
    </submittedName>
</protein>
<dbReference type="InterPro" id="IPR009061">
    <property type="entry name" value="DNA-bd_dom_put_sf"/>
</dbReference>
<dbReference type="PANTHER" id="PTHR30204:SF93">
    <property type="entry name" value="HTH MERR-TYPE DOMAIN-CONTAINING PROTEIN"/>
    <property type="match status" value="1"/>
</dbReference>
<accession>A0A1A0VP41</accession>
<evidence type="ECO:0000313" key="5">
    <source>
        <dbReference type="Proteomes" id="UP000094008"/>
    </source>
</evidence>
<reference evidence="5" key="1">
    <citation type="submission" date="2016-06" db="EMBL/GenBank/DDBJ databases">
        <authorList>
            <person name="Sutton G."/>
            <person name="Brinkac L."/>
            <person name="Sanka R."/>
            <person name="Adams M."/>
            <person name="Lau E."/>
            <person name="Mehaffy C."/>
            <person name="Tameris M."/>
            <person name="Hatherill M."/>
            <person name="Hanekom W."/>
            <person name="Mahomed H."/>
            <person name="Mcshane H."/>
        </authorList>
    </citation>
    <scope>NUCLEOTIDE SEQUENCE [LARGE SCALE GENOMIC DNA]</scope>
    <source>
        <strain evidence="5">852002-10433_SCH5171157</strain>
    </source>
</reference>
<dbReference type="GO" id="GO:0003677">
    <property type="term" value="F:DNA binding"/>
    <property type="evidence" value="ECO:0007669"/>
    <property type="project" value="UniProtKB-KW"/>
</dbReference>
<name>A0A1A0VP41_MYCPR</name>
<dbReference type="Pfam" id="PF13411">
    <property type="entry name" value="MerR_1"/>
    <property type="match status" value="1"/>
</dbReference>
<dbReference type="OrthoDB" id="3830374at2"/>
<dbReference type="AlphaFoldDB" id="A0A1A0VP41"/>
<feature type="compositionally biased region" description="Basic residues" evidence="2">
    <location>
        <begin position="272"/>
        <end position="281"/>
    </location>
</feature>
<dbReference type="GO" id="GO:0003700">
    <property type="term" value="F:DNA-binding transcription factor activity"/>
    <property type="evidence" value="ECO:0007669"/>
    <property type="project" value="InterPro"/>
</dbReference>
<dbReference type="EMBL" id="LZSY01000151">
    <property type="protein sequence ID" value="OBB84988.1"/>
    <property type="molecule type" value="Genomic_DNA"/>
</dbReference>
<dbReference type="PROSITE" id="PS50937">
    <property type="entry name" value="HTH_MERR_2"/>
    <property type="match status" value="1"/>
</dbReference>
<evidence type="ECO:0000256" key="2">
    <source>
        <dbReference type="SAM" id="MobiDB-lite"/>
    </source>
</evidence>
<dbReference type="Gene3D" id="1.10.1660.10">
    <property type="match status" value="1"/>
</dbReference>
<feature type="domain" description="HTH merR-type" evidence="3">
    <location>
        <begin position="3"/>
        <end position="71"/>
    </location>
</feature>
<evidence type="ECO:0000259" key="3">
    <source>
        <dbReference type="PROSITE" id="PS50937"/>
    </source>
</evidence>
<dbReference type="Proteomes" id="UP000094008">
    <property type="component" value="Unassembled WGS sequence"/>
</dbReference>
<comment type="caution">
    <text evidence="4">The sequence shown here is derived from an EMBL/GenBank/DDBJ whole genome shotgun (WGS) entry which is preliminary data.</text>
</comment>
<dbReference type="InterPro" id="IPR000551">
    <property type="entry name" value="MerR-type_HTH_dom"/>
</dbReference>
<feature type="region of interest" description="Disordered" evidence="2">
    <location>
        <begin position="241"/>
        <end position="281"/>
    </location>
</feature>
<dbReference type="SUPFAM" id="SSF46955">
    <property type="entry name" value="Putative DNA-binding domain"/>
    <property type="match status" value="1"/>
</dbReference>
<sequence length="281" mass="31440">MTEYRIDDLAREAGTTTRNVRVYQDNGLLPRPQRRGRVAIYTDRHLRQLRAITRLLSEGFTLKHIMKFLTGLQPGQNLVDVLDLSDLEELVTAPWSHPQPRTMSLEELEGRLGDLDTSMLRRLTNHGMIAPTADANIYSVPDVRLIDDFGSLVSRGMPLEILLKTSTAVDKKLDAAARELTRGGHTEVVRQRGPGWLPTNDAELAWAADLVDTMRRAARRLAHASLDRAFDEAVRAELHEYQAAGKAEAESGPETAAEPEPDGETTPDRPRRAQVKRSKPR</sequence>
<evidence type="ECO:0000256" key="1">
    <source>
        <dbReference type="ARBA" id="ARBA00023125"/>
    </source>
</evidence>
<dbReference type="PANTHER" id="PTHR30204">
    <property type="entry name" value="REDOX-CYCLING DRUG-SENSING TRANSCRIPTIONAL ACTIVATOR SOXR"/>
    <property type="match status" value="1"/>
</dbReference>
<proteinExistence type="predicted"/>
<evidence type="ECO:0000313" key="4">
    <source>
        <dbReference type="EMBL" id="OBB84988.1"/>
    </source>
</evidence>
<keyword evidence="1" id="KW-0238">DNA-binding</keyword>
<dbReference type="InterPro" id="IPR047057">
    <property type="entry name" value="MerR_fam"/>
</dbReference>